<evidence type="ECO:0000256" key="7">
    <source>
        <dbReference type="ARBA" id="ARBA00022840"/>
    </source>
</evidence>
<dbReference type="InterPro" id="IPR004364">
    <property type="entry name" value="Aa-tRNA-synt_II"/>
</dbReference>
<evidence type="ECO:0000256" key="5">
    <source>
        <dbReference type="ARBA" id="ARBA00022598"/>
    </source>
</evidence>
<dbReference type="PRINTS" id="PR01042">
    <property type="entry name" value="TRNASYNTHASP"/>
</dbReference>
<feature type="domain" description="Aminoacyl-transfer RNA synthetases class-II family profile" evidence="12">
    <location>
        <begin position="151"/>
        <end position="449"/>
    </location>
</feature>
<accession>A0A1W0E6X9</accession>
<evidence type="ECO:0000259" key="12">
    <source>
        <dbReference type="PROSITE" id="PS50862"/>
    </source>
</evidence>
<dbReference type="SUPFAM" id="SSF55681">
    <property type="entry name" value="Class II aaRS and biotin synthetases"/>
    <property type="match status" value="1"/>
</dbReference>
<organism evidence="13 14">
    <name type="scientific">Ecytonucleospora hepatopenaei</name>
    <dbReference type="NCBI Taxonomy" id="646526"/>
    <lineage>
        <taxon>Eukaryota</taxon>
        <taxon>Fungi</taxon>
        <taxon>Fungi incertae sedis</taxon>
        <taxon>Microsporidia</taxon>
        <taxon>Enterocytozoonidae</taxon>
        <taxon>Ecytonucleospora</taxon>
    </lineage>
</organism>
<evidence type="ECO:0000313" key="13">
    <source>
        <dbReference type="EMBL" id="OQS55010.1"/>
    </source>
</evidence>
<dbReference type="GO" id="GO:0004816">
    <property type="term" value="F:asparagine-tRNA ligase activity"/>
    <property type="evidence" value="ECO:0007669"/>
    <property type="project" value="UniProtKB-EC"/>
</dbReference>
<evidence type="ECO:0000256" key="2">
    <source>
        <dbReference type="ARBA" id="ARBA00008226"/>
    </source>
</evidence>
<dbReference type="GO" id="GO:0005737">
    <property type="term" value="C:cytoplasm"/>
    <property type="evidence" value="ECO:0007669"/>
    <property type="project" value="UniProtKB-SubCell"/>
</dbReference>
<dbReference type="Gene3D" id="3.30.930.10">
    <property type="entry name" value="Bira Bifunctional Protein, Domain 2"/>
    <property type="match status" value="1"/>
</dbReference>
<dbReference type="GO" id="GO:0006421">
    <property type="term" value="P:asparaginyl-tRNA aminoacylation"/>
    <property type="evidence" value="ECO:0007669"/>
    <property type="project" value="TreeGrafter"/>
</dbReference>
<evidence type="ECO:0000256" key="3">
    <source>
        <dbReference type="ARBA" id="ARBA00012816"/>
    </source>
</evidence>
<comment type="similarity">
    <text evidence="2">Belongs to the class-II aminoacyl-tRNA synthetase family.</text>
</comment>
<keyword evidence="7" id="KW-0067">ATP-binding</keyword>
<name>A0A1W0E6X9_9MICR</name>
<dbReference type="PANTHER" id="PTHR22594">
    <property type="entry name" value="ASPARTYL/LYSYL-TRNA SYNTHETASE"/>
    <property type="match status" value="1"/>
</dbReference>
<keyword evidence="4" id="KW-0963">Cytoplasm</keyword>
<keyword evidence="5" id="KW-0436">Ligase</keyword>
<evidence type="ECO:0000256" key="8">
    <source>
        <dbReference type="ARBA" id="ARBA00022917"/>
    </source>
</evidence>
<dbReference type="EMBL" id="MNPJ01000014">
    <property type="protein sequence ID" value="OQS55010.1"/>
    <property type="molecule type" value="Genomic_DNA"/>
</dbReference>
<dbReference type="InterPro" id="IPR006195">
    <property type="entry name" value="aa-tRNA-synth_II"/>
</dbReference>
<comment type="subcellular location">
    <subcellularLocation>
        <location evidence="1">Cytoplasm</location>
    </subcellularLocation>
</comment>
<keyword evidence="6" id="KW-0547">Nucleotide-binding</keyword>
<evidence type="ECO:0000256" key="1">
    <source>
        <dbReference type="ARBA" id="ARBA00004496"/>
    </source>
</evidence>
<dbReference type="PROSITE" id="PS50862">
    <property type="entry name" value="AA_TRNA_LIGASE_II"/>
    <property type="match status" value="1"/>
</dbReference>
<dbReference type="PANTHER" id="PTHR22594:SF16">
    <property type="entry name" value="ASPARAGINE--TRNA LIGASE, CYTOPLASMIC"/>
    <property type="match status" value="1"/>
</dbReference>
<proteinExistence type="inferred from homology"/>
<evidence type="ECO:0000256" key="4">
    <source>
        <dbReference type="ARBA" id="ARBA00022490"/>
    </source>
</evidence>
<dbReference type="InterPro" id="IPR045864">
    <property type="entry name" value="aa-tRNA-synth_II/BPL/LPL"/>
</dbReference>
<dbReference type="EC" id="6.1.1.22" evidence="3"/>
<evidence type="ECO:0000256" key="9">
    <source>
        <dbReference type="ARBA" id="ARBA00023146"/>
    </source>
</evidence>
<gene>
    <name evidence="13" type="ORF">EHP00_1750</name>
</gene>
<protein>
    <recommendedName>
        <fullName evidence="3">asparagine--tRNA ligase</fullName>
        <ecNumber evidence="3">6.1.1.22</ecNumber>
    </recommendedName>
    <alternativeName>
        <fullName evidence="10">Asparaginyl-tRNA synthetase</fullName>
    </alternativeName>
</protein>
<comment type="catalytic activity">
    <reaction evidence="11">
        <text>tRNA(Asn) + L-asparagine + ATP = L-asparaginyl-tRNA(Asn) + AMP + diphosphate + H(+)</text>
        <dbReference type="Rhea" id="RHEA:11180"/>
        <dbReference type="Rhea" id="RHEA-COMP:9659"/>
        <dbReference type="Rhea" id="RHEA-COMP:9674"/>
        <dbReference type="ChEBI" id="CHEBI:15378"/>
        <dbReference type="ChEBI" id="CHEBI:30616"/>
        <dbReference type="ChEBI" id="CHEBI:33019"/>
        <dbReference type="ChEBI" id="CHEBI:58048"/>
        <dbReference type="ChEBI" id="CHEBI:78442"/>
        <dbReference type="ChEBI" id="CHEBI:78515"/>
        <dbReference type="ChEBI" id="CHEBI:456215"/>
        <dbReference type="EC" id="6.1.1.22"/>
    </reaction>
</comment>
<dbReference type="STRING" id="646526.A0A1W0E6X9"/>
<evidence type="ECO:0000256" key="10">
    <source>
        <dbReference type="ARBA" id="ARBA00029886"/>
    </source>
</evidence>
<dbReference type="Proteomes" id="UP000192758">
    <property type="component" value="Unassembled WGS sequence"/>
</dbReference>
<dbReference type="InterPro" id="IPR012340">
    <property type="entry name" value="NA-bd_OB-fold"/>
</dbReference>
<dbReference type="Pfam" id="PF00152">
    <property type="entry name" value="tRNA-synt_2"/>
    <property type="match status" value="1"/>
</dbReference>
<keyword evidence="9" id="KW-0030">Aminoacyl-tRNA synthetase</keyword>
<evidence type="ECO:0000313" key="14">
    <source>
        <dbReference type="Proteomes" id="UP000192758"/>
    </source>
</evidence>
<dbReference type="Gene3D" id="2.40.50.140">
    <property type="entry name" value="Nucleic acid-binding proteins"/>
    <property type="match status" value="1"/>
</dbReference>
<dbReference type="GO" id="GO:0005524">
    <property type="term" value="F:ATP binding"/>
    <property type="evidence" value="ECO:0007669"/>
    <property type="project" value="UniProtKB-KW"/>
</dbReference>
<dbReference type="OrthoDB" id="1931232at2759"/>
<dbReference type="InterPro" id="IPR002312">
    <property type="entry name" value="Asp/Asn-tRNA-synth_IIb"/>
</dbReference>
<dbReference type="VEuPathDB" id="MicrosporidiaDB:EHP00_1750"/>
<dbReference type="AlphaFoldDB" id="A0A1W0E6X9"/>
<sequence length="454" mass="52462">MSKEDLVKKFERIKLKDFEASDFKKAEYTKTKIHLLTEKDIGKKVALFGWVTASREGKKFSFFDLTAQYSTIKCVIETNLSISFQTSLTVYGILTPNKGKDDKLFELSVQSYEVFNEFQAPPFPINRESEKDTWLDNGHLGLRMPQRSLFLRAQSQLLKSIREFYWANDYTEITTPTLVQTQVEGGATLFGLDYYGEKAYLTQTSQLYLETTVPVTGKSFCIMPSYRAEKSKTTRHLSEFTHVEGELADITFEDLLDQIEKLIRHALRSFYSTMMEEIKKVYPEFEPVVLSEKPFKRITYREAIDFLHKNNHLKTDGTPYEQGDDIADASEKYLMETYGENQPVFLIRFPEDHKPFYVSKDKEGTQTCDLLFPGIGEIVGGSMRHTHHGDLVKGFEREGIDSTPYYWYLDMAKYGPCPHGGYGLGFERLLMCIMKYKSVDQSTLYCRKPSRCTP</sequence>
<dbReference type="SUPFAM" id="SSF50249">
    <property type="entry name" value="Nucleic acid-binding proteins"/>
    <property type="match status" value="1"/>
</dbReference>
<comment type="caution">
    <text evidence="13">The sequence shown here is derived from an EMBL/GenBank/DDBJ whole genome shotgun (WGS) entry which is preliminary data.</text>
</comment>
<evidence type="ECO:0000256" key="6">
    <source>
        <dbReference type="ARBA" id="ARBA00022741"/>
    </source>
</evidence>
<evidence type="ECO:0000256" key="11">
    <source>
        <dbReference type="ARBA" id="ARBA00047844"/>
    </source>
</evidence>
<keyword evidence="8" id="KW-0648">Protein biosynthesis</keyword>
<reference evidence="13 14" key="1">
    <citation type="journal article" date="2017" name="Environ. Microbiol.">
        <title>Decay of the glycolytic pathway and adaptation to intranuclear parasitism within Enterocytozoonidae microsporidia.</title>
        <authorList>
            <person name="Wiredu Boakye D."/>
            <person name="Jaroenlak P."/>
            <person name="Prachumwat A."/>
            <person name="Williams T.A."/>
            <person name="Bateman K.S."/>
            <person name="Itsathitphaisarn O."/>
            <person name="Sritunyalucksana K."/>
            <person name="Paszkiewicz K.H."/>
            <person name="Moore K.A."/>
            <person name="Stentiford G.D."/>
            <person name="Williams B.A."/>
        </authorList>
    </citation>
    <scope>NUCLEOTIDE SEQUENCE [LARGE SCALE GENOMIC DNA]</scope>
    <source>
        <strain evidence="13 14">TH1</strain>
    </source>
</reference>
<keyword evidence="14" id="KW-1185">Reference proteome</keyword>